<feature type="non-terminal residue" evidence="2">
    <location>
        <position position="1"/>
    </location>
</feature>
<reference evidence="2" key="1">
    <citation type="journal article" date="2016" name="Gigascience">
        <title>De novo construction of an expanded transcriptome assembly for the western tarnished plant bug, Lygus hesperus.</title>
        <authorList>
            <person name="Tassone E.E."/>
            <person name="Geib S.M."/>
            <person name="Hall B."/>
            <person name="Fabrick J.A."/>
            <person name="Brent C.S."/>
            <person name="Hull J.J."/>
        </authorList>
    </citation>
    <scope>NUCLEOTIDE SEQUENCE</scope>
</reference>
<protein>
    <submittedName>
        <fullName evidence="2">Speckle-type POZ protein</fullName>
    </submittedName>
</protein>
<dbReference type="PANTHER" id="PTHR24413">
    <property type="entry name" value="SPECKLE-TYPE POZ PROTEIN"/>
    <property type="match status" value="1"/>
</dbReference>
<dbReference type="AlphaFoldDB" id="A0A146M8U3"/>
<evidence type="ECO:0000313" key="2">
    <source>
        <dbReference type="EMBL" id="JAQ16174.1"/>
    </source>
</evidence>
<dbReference type="Gene3D" id="1.25.40.420">
    <property type="match status" value="1"/>
</dbReference>
<dbReference type="InterPro" id="IPR011333">
    <property type="entry name" value="SKP1/BTB/POZ_sf"/>
</dbReference>
<sequence>LVEKHTQGMLMLADKYDIEPLALLCDGLIEASLTSENAVESLFLADLYRRDALKTQVNLFIKQHLDDVSKNANWAKLDEHFDVMNGICHSFVLGNDSTLDKNSDEYTWTITTDKWGECLYNGYSTPSFVQLVLRDCDPNIVINVKPFKANDGFLAIHIKVENKLNENFTTTFETTLMKNSVITSRTKNFLSWAPNSTAEAKLAVVSNQMHSLSFPLKLTVAVKKTEPINQHPHLKMVKQHTQRFTDAVVIVGNVKFSVHKLVLAGKSEFFSELFTKHQNEYRIDDMAENTFKSLLEFMYSNCNPDKVDLALLRGAEQFKLHDLSRYCFSTLQKNISFDNAIEMCTKAEELKLVNFSSKVIEYMAKEPKTVLKSAKWPTMRNHPTVMKKLLYQMKKE</sequence>
<dbReference type="SMART" id="SM00225">
    <property type="entry name" value="BTB"/>
    <property type="match status" value="1"/>
</dbReference>
<dbReference type="Gene3D" id="3.30.710.10">
    <property type="entry name" value="Potassium Channel Kv1.1, Chain A"/>
    <property type="match status" value="2"/>
</dbReference>
<name>A0A146M8U3_LYGHE</name>
<organism evidence="2">
    <name type="scientific">Lygus hesperus</name>
    <name type="common">Western plant bug</name>
    <dbReference type="NCBI Taxonomy" id="30085"/>
    <lineage>
        <taxon>Eukaryota</taxon>
        <taxon>Metazoa</taxon>
        <taxon>Ecdysozoa</taxon>
        <taxon>Arthropoda</taxon>
        <taxon>Hexapoda</taxon>
        <taxon>Insecta</taxon>
        <taxon>Pterygota</taxon>
        <taxon>Neoptera</taxon>
        <taxon>Paraneoptera</taxon>
        <taxon>Hemiptera</taxon>
        <taxon>Heteroptera</taxon>
        <taxon>Panheteroptera</taxon>
        <taxon>Cimicomorpha</taxon>
        <taxon>Miridae</taxon>
        <taxon>Mirini</taxon>
        <taxon>Lygus</taxon>
    </lineage>
</organism>
<proteinExistence type="predicted"/>
<feature type="domain" description="BTB" evidence="1">
    <location>
        <begin position="245"/>
        <end position="301"/>
    </location>
</feature>
<gene>
    <name evidence="2" type="primary">SPOP_1</name>
    <name evidence="2" type="ORF">g.71348</name>
</gene>
<dbReference type="SUPFAM" id="SSF54695">
    <property type="entry name" value="POZ domain"/>
    <property type="match status" value="1"/>
</dbReference>
<dbReference type="InterPro" id="IPR000210">
    <property type="entry name" value="BTB/POZ_dom"/>
</dbReference>
<dbReference type="EMBL" id="GDHC01002455">
    <property type="protein sequence ID" value="JAQ16174.1"/>
    <property type="molecule type" value="Transcribed_RNA"/>
</dbReference>
<dbReference type="Pfam" id="PF00651">
    <property type="entry name" value="BTB"/>
    <property type="match status" value="1"/>
</dbReference>
<dbReference type="PROSITE" id="PS50097">
    <property type="entry name" value="BTB"/>
    <property type="match status" value="1"/>
</dbReference>
<accession>A0A146M8U3</accession>
<evidence type="ECO:0000259" key="1">
    <source>
        <dbReference type="PROSITE" id="PS50097"/>
    </source>
</evidence>
<dbReference type="CDD" id="cd18186">
    <property type="entry name" value="BTB_POZ_ZBTB_KLHL-like"/>
    <property type="match status" value="1"/>
</dbReference>